<reference evidence="2 3" key="1">
    <citation type="submission" date="2018-11" db="EMBL/GenBank/DDBJ databases">
        <title>Photobacterium sp. BEI247 sp. nov., a marine bacterium isolated from Yongle Blue Hole in the South China Sea.</title>
        <authorList>
            <person name="Wang X."/>
        </authorList>
    </citation>
    <scope>NUCLEOTIDE SEQUENCE [LARGE SCALE GENOMIC DNA]</scope>
    <source>
        <strain evidence="3">BEI247</strain>
    </source>
</reference>
<dbReference type="Pfam" id="PF13432">
    <property type="entry name" value="TPR_16"/>
    <property type="match status" value="2"/>
</dbReference>
<dbReference type="Proteomes" id="UP000287563">
    <property type="component" value="Unassembled WGS sequence"/>
</dbReference>
<dbReference type="OrthoDB" id="6399372at2"/>
<dbReference type="PROSITE" id="PS50005">
    <property type="entry name" value="TPR"/>
    <property type="match status" value="1"/>
</dbReference>
<dbReference type="SMART" id="SM00028">
    <property type="entry name" value="TPR"/>
    <property type="match status" value="3"/>
</dbReference>
<evidence type="ECO:0000256" key="1">
    <source>
        <dbReference type="PROSITE-ProRule" id="PRU00339"/>
    </source>
</evidence>
<proteinExistence type="predicted"/>
<dbReference type="PROSITE" id="PS51257">
    <property type="entry name" value="PROKAR_LIPOPROTEIN"/>
    <property type="match status" value="1"/>
</dbReference>
<dbReference type="InterPro" id="IPR019734">
    <property type="entry name" value="TPR_rpt"/>
</dbReference>
<dbReference type="InterPro" id="IPR011990">
    <property type="entry name" value="TPR-like_helical_dom_sf"/>
</dbReference>
<comment type="caution">
    <text evidence="2">The sequence shown here is derived from an EMBL/GenBank/DDBJ whole genome shotgun (WGS) entry which is preliminary data.</text>
</comment>
<dbReference type="SUPFAM" id="SSF48452">
    <property type="entry name" value="TPR-like"/>
    <property type="match status" value="1"/>
</dbReference>
<dbReference type="EMBL" id="RJLM01000003">
    <property type="protein sequence ID" value="RWX55790.1"/>
    <property type="molecule type" value="Genomic_DNA"/>
</dbReference>
<dbReference type="AlphaFoldDB" id="A0A444JRW4"/>
<organism evidence="2 3">
    <name type="scientific">Photobacterium chitinilyticum</name>
    <dbReference type="NCBI Taxonomy" id="2485123"/>
    <lineage>
        <taxon>Bacteria</taxon>
        <taxon>Pseudomonadati</taxon>
        <taxon>Pseudomonadota</taxon>
        <taxon>Gammaproteobacteria</taxon>
        <taxon>Vibrionales</taxon>
        <taxon>Vibrionaceae</taxon>
        <taxon>Photobacterium</taxon>
    </lineage>
</organism>
<accession>A0A444JRW4</accession>
<dbReference type="Gene3D" id="1.25.40.10">
    <property type="entry name" value="Tetratricopeptide repeat domain"/>
    <property type="match status" value="1"/>
</dbReference>
<sequence length="257" mass="28476">MKIRLTDLGLLAVITLVLTGCTGYSTMQSEDTKVRLQSDRELAEVALVGGRPGSAIDIYRQQLESRPDDVELLYLLGVAYNQTGEFDLALHFLDKAKAQDLAVKQHVRGDILRELGRAKLALGDIRQAQRDLESAADLLPASAETMNSLGVSYALQKEYGKAREAFIVALAIEPGSLEYRNNLALGWILADQPQKGIDVLYPSYLRGSSTSKTRQNLALAFAMKGDIEAAKMIAKQDLTKPELEKNIAYYQQWEQEK</sequence>
<gene>
    <name evidence="2" type="ORF">EDI28_10680</name>
</gene>
<evidence type="ECO:0000313" key="3">
    <source>
        <dbReference type="Proteomes" id="UP000287563"/>
    </source>
</evidence>
<feature type="repeat" description="TPR" evidence="1">
    <location>
        <begin position="143"/>
        <end position="176"/>
    </location>
</feature>
<name>A0A444JRW4_9GAMM</name>
<keyword evidence="3" id="KW-1185">Reference proteome</keyword>
<protein>
    <submittedName>
        <fullName evidence="2">Uncharacterized protein</fullName>
    </submittedName>
</protein>
<evidence type="ECO:0000313" key="2">
    <source>
        <dbReference type="EMBL" id="RWX55790.1"/>
    </source>
</evidence>
<keyword evidence="1" id="KW-0802">TPR repeat</keyword>